<proteinExistence type="predicted"/>
<keyword evidence="2" id="KW-0012">Acyltransferase</keyword>
<protein>
    <submittedName>
        <fullName evidence="4">Acetyltransferase (GNAT) family protein</fullName>
    </submittedName>
</protein>
<evidence type="ECO:0000313" key="4">
    <source>
        <dbReference type="EMBL" id="ROR73914.1"/>
    </source>
</evidence>
<dbReference type="GO" id="GO:0016747">
    <property type="term" value="F:acyltransferase activity, transferring groups other than amino-acyl groups"/>
    <property type="evidence" value="ECO:0007669"/>
    <property type="project" value="InterPro"/>
</dbReference>
<dbReference type="OrthoDB" id="9805924at2"/>
<dbReference type="Gene3D" id="3.40.630.30">
    <property type="match status" value="1"/>
</dbReference>
<dbReference type="Pfam" id="PF00583">
    <property type="entry name" value="Acetyltransf_1"/>
    <property type="match status" value="1"/>
</dbReference>
<name>A0A3N2BFS1_9MICO</name>
<comment type="caution">
    <text evidence="4">The sequence shown here is derived from an EMBL/GenBank/DDBJ whole genome shotgun (WGS) entry which is preliminary data.</text>
</comment>
<evidence type="ECO:0000259" key="3">
    <source>
        <dbReference type="PROSITE" id="PS51186"/>
    </source>
</evidence>
<dbReference type="RefSeq" id="WP_123304273.1">
    <property type="nucleotide sequence ID" value="NZ_RKHK01000001.1"/>
</dbReference>
<dbReference type="InterPro" id="IPR016181">
    <property type="entry name" value="Acyl_CoA_acyltransferase"/>
</dbReference>
<dbReference type="CDD" id="cd04301">
    <property type="entry name" value="NAT_SF"/>
    <property type="match status" value="1"/>
</dbReference>
<sequence length="139" mass="15730">MIVDLEPTDPHWNTALPVLRELRPHLTRELLDQVIAEGAPQGLRFTAVLEDGQCVAIAGWRVIANTSAIRKLYIDDLCTSGATRSRGHGSTLLNALIARARELDCRLVDLDSGVQRHEAHRFYLRERMDIVSHHFSRRV</sequence>
<organism evidence="4 5">
    <name type="scientific">Bogoriella caseilytica</name>
    <dbReference type="NCBI Taxonomy" id="56055"/>
    <lineage>
        <taxon>Bacteria</taxon>
        <taxon>Bacillati</taxon>
        <taxon>Actinomycetota</taxon>
        <taxon>Actinomycetes</taxon>
        <taxon>Micrococcales</taxon>
        <taxon>Bogoriellaceae</taxon>
        <taxon>Bogoriella</taxon>
    </lineage>
</organism>
<dbReference type="PROSITE" id="PS51186">
    <property type="entry name" value="GNAT"/>
    <property type="match status" value="1"/>
</dbReference>
<accession>A0A3N2BFS1</accession>
<dbReference type="PANTHER" id="PTHR43877:SF2">
    <property type="entry name" value="AMINOALKYLPHOSPHONATE N-ACETYLTRANSFERASE-RELATED"/>
    <property type="match status" value="1"/>
</dbReference>
<dbReference type="InterPro" id="IPR050832">
    <property type="entry name" value="Bact_Acetyltransf"/>
</dbReference>
<dbReference type="PANTHER" id="PTHR43877">
    <property type="entry name" value="AMINOALKYLPHOSPHONATE N-ACETYLTRANSFERASE-RELATED-RELATED"/>
    <property type="match status" value="1"/>
</dbReference>
<keyword evidence="1 4" id="KW-0808">Transferase</keyword>
<dbReference type="SUPFAM" id="SSF55729">
    <property type="entry name" value="Acyl-CoA N-acyltransferases (Nat)"/>
    <property type="match status" value="1"/>
</dbReference>
<dbReference type="AlphaFoldDB" id="A0A3N2BFS1"/>
<dbReference type="EMBL" id="RKHK01000001">
    <property type="protein sequence ID" value="ROR73914.1"/>
    <property type="molecule type" value="Genomic_DNA"/>
</dbReference>
<reference evidence="4 5" key="1">
    <citation type="submission" date="2018-11" db="EMBL/GenBank/DDBJ databases">
        <title>Sequencing the genomes of 1000 actinobacteria strains.</title>
        <authorList>
            <person name="Klenk H.-P."/>
        </authorList>
    </citation>
    <scope>NUCLEOTIDE SEQUENCE [LARGE SCALE GENOMIC DNA]</scope>
    <source>
        <strain evidence="4 5">DSM 11294</strain>
    </source>
</reference>
<dbReference type="Proteomes" id="UP000280668">
    <property type="component" value="Unassembled WGS sequence"/>
</dbReference>
<keyword evidence="5" id="KW-1185">Reference proteome</keyword>
<evidence type="ECO:0000313" key="5">
    <source>
        <dbReference type="Proteomes" id="UP000280668"/>
    </source>
</evidence>
<gene>
    <name evidence="4" type="ORF">EDD31_2309</name>
</gene>
<evidence type="ECO:0000256" key="2">
    <source>
        <dbReference type="ARBA" id="ARBA00023315"/>
    </source>
</evidence>
<evidence type="ECO:0000256" key="1">
    <source>
        <dbReference type="ARBA" id="ARBA00022679"/>
    </source>
</evidence>
<dbReference type="InterPro" id="IPR000182">
    <property type="entry name" value="GNAT_dom"/>
</dbReference>
<feature type="domain" description="N-acetyltransferase" evidence="3">
    <location>
        <begin position="1"/>
        <end position="139"/>
    </location>
</feature>